<comment type="similarity">
    <text evidence="5">Belongs to the methyltransferase superfamily.</text>
</comment>
<keyword evidence="4 5" id="KW-0093">Biotin biosynthesis</keyword>
<dbReference type="Pfam" id="PF13649">
    <property type="entry name" value="Methyltransf_25"/>
    <property type="match status" value="1"/>
</dbReference>
<sequence length="248" mass="28207">MMVNSLKKRIQRSFNKAFDTYDDHASIQREICKQLLKPLKEMRIQTKIIADFACGTGISTKAVADSFPYQNLYAIDFCEKLLIQAKSKLKESNVEFILADFETNVFLCNSLDLIFCNMGFQWALDLKQTFFSLFSQLKAFGVLAFSVPLLGTFCELRNDCRNPFLTLQSIVQLLKAVGFELLTADEKIFTDSFESPLDAIRSIKSIGANCLLYPKRNKGLSPMPIEKNNTDTTLTYHIGFFIAKKIIQ</sequence>
<dbReference type="Proteomes" id="UP000008555">
    <property type="component" value="Chromosome"/>
</dbReference>
<keyword evidence="2 5" id="KW-0808">Transferase</keyword>
<dbReference type="EC" id="2.1.1.197" evidence="5"/>
<dbReference type="InterPro" id="IPR041698">
    <property type="entry name" value="Methyltransf_25"/>
</dbReference>
<accession>A9KG74</accession>
<reference evidence="7 8" key="1">
    <citation type="journal article" date="2009" name="Infect. Immun.">
        <title>Comparative genomics reveal extensive transposon-mediated genomic plasticity and diversity among potential effector proteins within the genus Coxiella.</title>
        <authorList>
            <person name="Beare P.A."/>
            <person name="Unsworth N."/>
            <person name="Andoh M."/>
            <person name="Voth D.E."/>
            <person name="Omsland A."/>
            <person name="Gilk S.D."/>
            <person name="Williams K.P."/>
            <person name="Sobral B.W."/>
            <person name="Kupko J.J.III."/>
            <person name="Porcella S.F."/>
            <person name="Samuel J.E."/>
            <person name="Heinzen R.A."/>
        </authorList>
    </citation>
    <scope>NUCLEOTIDE SEQUENCE [LARGE SCALE GENOMIC DNA]</scope>
    <source>
        <strain evidence="7 8">Dugway 5J108-111</strain>
    </source>
</reference>
<dbReference type="NCBIfam" id="TIGR02072">
    <property type="entry name" value="BioC"/>
    <property type="match status" value="1"/>
</dbReference>
<keyword evidence="1 5" id="KW-0489">Methyltransferase</keyword>
<dbReference type="PANTHER" id="PTHR13090:SF1">
    <property type="entry name" value="ARGININE-HYDROXYLASE NDUFAF5, MITOCHONDRIAL"/>
    <property type="match status" value="1"/>
</dbReference>
<organism evidence="7 8">
    <name type="scientific">Coxiella burnetii (strain Dugway 5J108-111)</name>
    <dbReference type="NCBI Taxonomy" id="434922"/>
    <lineage>
        <taxon>Bacteria</taxon>
        <taxon>Pseudomonadati</taxon>
        <taxon>Pseudomonadota</taxon>
        <taxon>Gammaproteobacteria</taxon>
        <taxon>Legionellales</taxon>
        <taxon>Coxiellaceae</taxon>
        <taxon>Coxiella</taxon>
    </lineage>
</organism>
<evidence type="ECO:0000256" key="3">
    <source>
        <dbReference type="ARBA" id="ARBA00022691"/>
    </source>
</evidence>
<dbReference type="EMBL" id="CP000733">
    <property type="protein sequence ID" value="ABS76557.2"/>
    <property type="molecule type" value="Genomic_DNA"/>
</dbReference>
<evidence type="ECO:0000313" key="8">
    <source>
        <dbReference type="Proteomes" id="UP000008555"/>
    </source>
</evidence>
<dbReference type="RefSeq" id="WP_010957947.1">
    <property type="nucleotide sequence ID" value="NC_009727.1"/>
</dbReference>
<dbReference type="HOGENOM" id="CLU_046586_2_3_6"/>
<feature type="domain" description="Methyltransferase" evidence="6">
    <location>
        <begin position="49"/>
        <end position="138"/>
    </location>
</feature>
<evidence type="ECO:0000259" key="6">
    <source>
        <dbReference type="Pfam" id="PF13649"/>
    </source>
</evidence>
<comment type="catalytic activity">
    <reaction evidence="5">
        <text>malonyl-[ACP] + S-adenosyl-L-methionine = malonyl-[ACP] methyl ester + S-adenosyl-L-homocysteine</text>
        <dbReference type="Rhea" id="RHEA:17105"/>
        <dbReference type="Rhea" id="RHEA-COMP:9623"/>
        <dbReference type="Rhea" id="RHEA-COMP:9954"/>
        <dbReference type="ChEBI" id="CHEBI:57856"/>
        <dbReference type="ChEBI" id="CHEBI:59789"/>
        <dbReference type="ChEBI" id="CHEBI:78449"/>
        <dbReference type="ChEBI" id="CHEBI:78845"/>
        <dbReference type="EC" id="2.1.1.197"/>
    </reaction>
</comment>
<proteinExistence type="inferred from homology"/>
<dbReference type="SMR" id="A9KG74"/>
<comment type="pathway">
    <text evidence="5">Cofactor biosynthesis; biotin biosynthesis.</text>
</comment>
<dbReference type="HAMAP" id="MF_00835">
    <property type="entry name" value="BioC"/>
    <property type="match status" value="1"/>
</dbReference>
<name>A9KG74_COXBN</name>
<dbReference type="UniPathway" id="UPA00078"/>
<evidence type="ECO:0000256" key="5">
    <source>
        <dbReference type="HAMAP-Rule" id="MF_00835"/>
    </source>
</evidence>
<comment type="function">
    <text evidence="5">Converts the free carboxyl group of a malonyl-thioester to its methyl ester by transfer of a methyl group from S-adenosyl-L-methionine (SAM). It allows to synthesize pimeloyl-ACP via the fatty acid synthetic pathway.</text>
</comment>
<dbReference type="Gene3D" id="3.40.50.150">
    <property type="entry name" value="Vaccinia Virus protein VP39"/>
    <property type="match status" value="1"/>
</dbReference>
<dbReference type="InterPro" id="IPR011814">
    <property type="entry name" value="BioC"/>
</dbReference>
<dbReference type="GO" id="GO:0102130">
    <property type="term" value="F:malonyl-CoA methyltransferase activity"/>
    <property type="evidence" value="ECO:0007669"/>
    <property type="project" value="UniProtKB-EC"/>
</dbReference>
<dbReference type="InterPro" id="IPR050602">
    <property type="entry name" value="Malonyl-ACP_OMT"/>
</dbReference>
<evidence type="ECO:0000256" key="4">
    <source>
        <dbReference type="ARBA" id="ARBA00022756"/>
    </source>
</evidence>
<gene>
    <name evidence="7" type="primary">bioC.1</name>
    <name evidence="5" type="synonym">bioC</name>
    <name evidence="7" type="ordered locus">CBUD_1043</name>
</gene>
<dbReference type="KEGG" id="cbd:CBUD_1043"/>
<dbReference type="GO" id="GO:0009102">
    <property type="term" value="P:biotin biosynthetic process"/>
    <property type="evidence" value="ECO:0007669"/>
    <property type="project" value="UniProtKB-UniRule"/>
</dbReference>
<dbReference type="PANTHER" id="PTHR13090">
    <property type="entry name" value="ARGININE-HYDROXYLASE NDUFAF5, MITOCHONDRIAL"/>
    <property type="match status" value="1"/>
</dbReference>
<protein>
    <recommendedName>
        <fullName evidence="5">Malonyl-[acyl-carrier protein] O-methyltransferase</fullName>
        <shortName evidence="5">Malonyl-ACP O-methyltransferase</shortName>
        <ecNumber evidence="5">2.1.1.197</ecNumber>
    </recommendedName>
    <alternativeName>
        <fullName evidence="5">Biotin synthesis protein BioC</fullName>
    </alternativeName>
</protein>
<dbReference type="AlphaFoldDB" id="A9KG74"/>
<dbReference type="GO" id="GO:0010340">
    <property type="term" value="F:carboxyl-O-methyltransferase activity"/>
    <property type="evidence" value="ECO:0007669"/>
    <property type="project" value="UniProtKB-UniRule"/>
</dbReference>
<dbReference type="InterPro" id="IPR029063">
    <property type="entry name" value="SAM-dependent_MTases_sf"/>
</dbReference>
<evidence type="ECO:0000313" key="7">
    <source>
        <dbReference type="EMBL" id="ABS76557.2"/>
    </source>
</evidence>
<keyword evidence="3 5" id="KW-0949">S-adenosyl-L-methionine</keyword>
<dbReference type="GO" id="GO:0032259">
    <property type="term" value="P:methylation"/>
    <property type="evidence" value="ECO:0007669"/>
    <property type="project" value="UniProtKB-KW"/>
</dbReference>
<dbReference type="CDD" id="cd02440">
    <property type="entry name" value="AdoMet_MTases"/>
    <property type="match status" value="1"/>
</dbReference>
<evidence type="ECO:0000256" key="1">
    <source>
        <dbReference type="ARBA" id="ARBA00022603"/>
    </source>
</evidence>
<evidence type="ECO:0000256" key="2">
    <source>
        <dbReference type="ARBA" id="ARBA00022679"/>
    </source>
</evidence>
<dbReference type="SUPFAM" id="SSF53335">
    <property type="entry name" value="S-adenosyl-L-methionine-dependent methyltransferases"/>
    <property type="match status" value="1"/>
</dbReference>